<dbReference type="OrthoDB" id="2421456at2759"/>
<gene>
    <name evidence="2" type="ORF">INT45_007982</name>
</gene>
<feature type="compositionally biased region" description="Basic and acidic residues" evidence="1">
    <location>
        <begin position="109"/>
        <end position="120"/>
    </location>
</feature>
<keyword evidence="3" id="KW-1185">Reference proteome</keyword>
<dbReference type="Proteomes" id="UP000646827">
    <property type="component" value="Unassembled WGS sequence"/>
</dbReference>
<dbReference type="AlphaFoldDB" id="A0A8H7VGH1"/>
<reference evidence="2 3" key="1">
    <citation type="submission" date="2020-12" db="EMBL/GenBank/DDBJ databases">
        <title>Metabolic potential, ecology and presence of endohyphal bacteria is reflected in genomic diversity of Mucoromycotina.</title>
        <authorList>
            <person name="Muszewska A."/>
            <person name="Okrasinska A."/>
            <person name="Steczkiewicz K."/>
            <person name="Drgas O."/>
            <person name="Orlowska M."/>
            <person name="Perlinska-Lenart U."/>
            <person name="Aleksandrzak-Piekarczyk T."/>
            <person name="Szatraj K."/>
            <person name="Zielenkiewicz U."/>
            <person name="Pilsyk S."/>
            <person name="Malc E."/>
            <person name="Mieczkowski P."/>
            <person name="Kruszewska J.S."/>
            <person name="Biernat P."/>
            <person name="Pawlowska J."/>
        </authorList>
    </citation>
    <scope>NUCLEOTIDE SEQUENCE [LARGE SCALE GENOMIC DNA]</scope>
    <source>
        <strain evidence="2 3">CBS 142.35</strain>
    </source>
</reference>
<protein>
    <submittedName>
        <fullName evidence="2">Uncharacterized protein</fullName>
    </submittedName>
</protein>
<proteinExistence type="predicted"/>
<dbReference type="EMBL" id="JAEPRB010000092">
    <property type="protein sequence ID" value="KAG2222096.1"/>
    <property type="molecule type" value="Genomic_DNA"/>
</dbReference>
<feature type="compositionally biased region" description="Basic and acidic residues" evidence="1">
    <location>
        <begin position="82"/>
        <end position="92"/>
    </location>
</feature>
<feature type="compositionally biased region" description="Acidic residues" evidence="1">
    <location>
        <begin position="121"/>
        <end position="135"/>
    </location>
</feature>
<comment type="caution">
    <text evidence="2">The sequence shown here is derived from an EMBL/GenBank/DDBJ whole genome shotgun (WGS) entry which is preliminary data.</text>
</comment>
<evidence type="ECO:0000313" key="3">
    <source>
        <dbReference type="Proteomes" id="UP000646827"/>
    </source>
</evidence>
<evidence type="ECO:0000313" key="2">
    <source>
        <dbReference type="EMBL" id="KAG2222096.1"/>
    </source>
</evidence>
<accession>A0A8H7VGH1</accession>
<feature type="region of interest" description="Disordered" evidence="1">
    <location>
        <begin position="82"/>
        <end position="135"/>
    </location>
</feature>
<name>A0A8H7VGH1_9FUNG</name>
<sequence length="143" mass="16939">MYINHTTKSSRSSEVIGISMDWIVPVEDAYVAVHMYDLMVPGFIDEIPKFTHTLDKLIWWKKHHSKLMRIVHPAHAELTRKQKLSKVREGSTMKRLNSPDTFFTPVTKRQKENPIERAVEKDEDQEDEDQDDEDEWLDLIQNY</sequence>
<evidence type="ECO:0000256" key="1">
    <source>
        <dbReference type="SAM" id="MobiDB-lite"/>
    </source>
</evidence>
<organism evidence="2 3">
    <name type="scientific">Circinella minor</name>
    <dbReference type="NCBI Taxonomy" id="1195481"/>
    <lineage>
        <taxon>Eukaryota</taxon>
        <taxon>Fungi</taxon>
        <taxon>Fungi incertae sedis</taxon>
        <taxon>Mucoromycota</taxon>
        <taxon>Mucoromycotina</taxon>
        <taxon>Mucoromycetes</taxon>
        <taxon>Mucorales</taxon>
        <taxon>Lichtheimiaceae</taxon>
        <taxon>Circinella</taxon>
    </lineage>
</organism>